<dbReference type="AlphaFoldDB" id="A0AAN7PFM1"/>
<organism evidence="5 6">
    <name type="scientific">Aquatica leii</name>
    <dbReference type="NCBI Taxonomy" id="1421715"/>
    <lineage>
        <taxon>Eukaryota</taxon>
        <taxon>Metazoa</taxon>
        <taxon>Ecdysozoa</taxon>
        <taxon>Arthropoda</taxon>
        <taxon>Hexapoda</taxon>
        <taxon>Insecta</taxon>
        <taxon>Pterygota</taxon>
        <taxon>Neoptera</taxon>
        <taxon>Endopterygota</taxon>
        <taxon>Coleoptera</taxon>
        <taxon>Polyphaga</taxon>
        <taxon>Elateriformia</taxon>
        <taxon>Elateroidea</taxon>
        <taxon>Lampyridae</taxon>
        <taxon>Luciolinae</taxon>
        <taxon>Aquatica</taxon>
    </lineage>
</organism>
<accession>A0AAN7PFM1</accession>
<evidence type="ECO:0000256" key="1">
    <source>
        <dbReference type="ARBA" id="ARBA00022614"/>
    </source>
</evidence>
<comment type="caution">
    <text evidence="5">The sequence shown here is derived from an EMBL/GenBank/DDBJ whole genome shotgun (WGS) entry which is preliminary data.</text>
</comment>
<dbReference type="SUPFAM" id="SSF52058">
    <property type="entry name" value="L domain-like"/>
    <property type="match status" value="1"/>
</dbReference>
<keyword evidence="6" id="KW-1185">Reference proteome</keyword>
<keyword evidence="3" id="KW-1133">Transmembrane helix</keyword>
<dbReference type="Gene3D" id="3.80.10.10">
    <property type="entry name" value="Ribonuclease Inhibitor"/>
    <property type="match status" value="2"/>
</dbReference>
<dbReference type="Proteomes" id="UP001353858">
    <property type="component" value="Unassembled WGS sequence"/>
</dbReference>
<protein>
    <submittedName>
        <fullName evidence="5">Uncharacterized protein</fullName>
    </submittedName>
</protein>
<evidence type="ECO:0000256" key="2">
    <source>
        <dbReference type="ARBA" id="ARBA00022737"/>
    </source>
</evidence>
<reference evidence="6" key="1">
    <citation type="submission" date="2023-01" db="EMBL/GenBank/DDBJ databases">
        <title>Key to firefly adult light organ development and bioluminescence: homeobox transcription factors regulate luciferase expression and transportation to peroxisome.</title>
        <authorList>
            <person name="Fu X."/>
        </authorList>
    </citation>
    <scope>NUCLEOTIDE SEQUENCE [LARGE SCALE GENOMIC DNA]</scope>
</reference>
<keyword evidence="3" id="KW-0472">Membrane</keyword>
<keyword evidence="1" id="KW-0433">Leucine-rich repeat</keyword>
<keyword evidence="3" id="KW-0812">Transmembrane</keyword>
<evidence type="ECO:0000313" key="5">
    <source>
        <dbReference type="EMBL" id="KAK4884724.1"/>
    </source>
</evidence>
<dbReference type="InterPro" id="IPR001611">
    <property type="entry name" value="Leu-rich_rpt"/>
</dbReference>
<keyword evidence="2" id="KW-0677">Repeat</keyword>
<dbReference type="SMART" id="SM00369">
    <property type="entry name" value="LRR_TYP"/>
    <property type="match status" value="6"/>
</dbReference>
<name>A0AAN7PFM1_9COLE</name>
<feature type="chain" id="PRO_5042851253" evidence="4">
    <location>
        <begin position="23"/>
        <end position="522"/>
    </location>
</feature>
<dbReference type="InterPro" id="IPR003591">
    <property type="entry name" value="Leu-rich_rpt_typical-subtyp"/>
</dbReference>
<dbReference type="PANTHER" id="PTHR45712:SF22">
    <property type="entry name" value="INSULIN-LIKE GROWTH FACTOR-BINDING PROTEIN COMPLEX ACID LABILE SUBUNIT"/>
    <property type="match status" value="1"/>
</dbReference>
<dbReference type="InterPro" id="IPR050333">
    <property type="entry name" value="SLRP"/>
</dbReference>
<evidence type="ECO:0000313" key="6">
    <source>
        <dbReference type="Proteomes" id="UP001353858"/>
    </source>
</evidence>
<dbReference type="Pfam" id="PF13855">
    <property type="entry name" value="LRR_8"/>
    <property type="match status" value="2"/>
</dbReference>
<feature type="signal peptide" evidence="4">
    <location>
        <begin position="1"/>
        <end position="22"/>
    </location>
</feature>
<evidence type="ECO:0000256" key="4">
    <source>
        <dbReference type="SAM" id="SignalP"/>
    </source>
</evidence>
<proteinExistence type="predicted"/>
<feature type="transmembrane region" description="Helical" evidence="3">
    <location>
        <begin position="474"/>
        <end position="496"/>
    </location>
</feature>
<dbReference type="EMBL" id="JARPUR010000001">
    <property type="protein sequence ID" value="KAK4884724.1"/>
    <property type="molecule type" value="Genomic_DNA"/>
</dbReference>
<dbReference type="PROSITE" id="PS51450">
    <property type="entry name" value="LRR"/>
    <property type="match status" value="4"/>
</dbReference>
<sequence>MFKVFVLLCTCWCLIKLSFEHCEESNINFVSVILTCVNGTQSFPNTTKTVLMLRCLDCNIPLLDEKTILKKFDGDAFNMSNSHVQVISAGAFKQFRRSMRRFLFQNNEVNYIAPKTFSNFTILEEINFRNCRIAQLEPDVFNGTTTTHLDLSQNLLTNISKTLDGLKVLMLNLSSNRIKNIPEDSFDKVTFNLGRFYTEFSVLDLSNNVIQRIYPNTFKTPERTNSIVMLTLSKNLITTIESKTFLKTPFLRILVLNQNLISQLATDSFKGLTNLVSLDLQRNHIQKIPTSLFADLQKLEFLDLSQNYLTAIDSTTFSGLINLKGLNMSHNNLKTFDDVQLFPLVGLISLDISDVRIHTINLKSILQHHWRLKILVLNDNFWTCKQLTKMYKQLSRQFNGFNFPAQHFDVSNLHGIACSKDELKSYDTLTFDDFYNIIAQESIDPNSFIDDDLPINKIMENVIKNIAIVKSMSIIIAIVLIVLFLQFIVRSILMCLKQYNIVNKTKFSFFYNQDQDTVKVLP</sequence>
<dbReference type="PANTHER" id="PTHR45712">
    <property type="entry name" value="AGAP008170-PA"/>
    <property type="match status" value="1"/>
</dbReference>
<keyword evidence="4" id="KW-0732">Signal</keyword>
<gene>
    <name evidence="5" type="ORF">RN001_000995</name>
</gene>
<dbReference type="InterPro" id="IPR032675">
    <property type="entry name" value="LRR_dom_sf"/>
</dbReference>
<evidence type="ECO:0000256" key="3">
    <source>
        <dbReference type="SAM" id="Phobius"/>
    </source>
</evidence>